<keyword evidence="1" id="KW-0812">Transmembrane</keyword>
<keyword evidence="3" id="KW-1185">Reference proteome</keyword>
<keyword evidence="1" id="KW-1133">Transmembrane helix</keyword>
<sequence>MMGLPFGSFRPFRFCQDHPLYVGAALLGYLAVVGAVRQRRVNAIHRKFQAKYEAGLLTARDAQEIIHGFGFYDMPSLFLYSLSFALFKTYGIPSISKLLAATKELKSDENVSKRYADTEILIGTWMTCPLSGMLGSPEKGGQNSEEKDPRGAIALARVNWLHSQYSIKNDDYLYTLSLFILEPIKWIQKYGWRSLSPLEQQANFLFWVEIGKRMDIKNIPETIEDLRAWSVNYEDAHMLPAQTNHDVAHFTTEEMLYVYPEALGIKNTLRRVVACLLEDPVREAMMLPKQPGYLRPIVDFSIHSMMFFVRFFCLPRRKLEAVVRLDEASSSGRMFPTRFQPRPWYKPRRRGVLALFDRITVMTGMYRDPPGPQYRCEGYRLEELGPLKYEEDGHDKVIEMAEQIHGCPIKAPYALQSPSKETQTTALDN</sequence>
<reference evidence="3" key="1">
    <citation type="submission" date="2024-06" db="EMBL/GenBank/DDBJ databases">
        <title>Multi-omics analyses provide insights into the biosynthesis of the anticancer antibiotic pleurotin in Hohenbuehelia grisea.</title>
        <authorList>
            <person name="Weaver J.A."/>
            <person name="Alberti F."/>
        </authorList>
    </citation>
    <scope>NUCLEOTIDE SEQUENCE [LARGE SCALE GENOMIC DNA]</scope>
    <source>
        <strain evidence="3">T-177</strain>
    </source>
</reference>
<organism evidence="2 3">
    <name type="scientific">Hohenbuehelia grisea</name>
    <dbReference type="NCBI Taxonomy" id="104357"/>
    <lineage>
        <taxon>Eukaryota</taxon>
        <taxon>Fungi</taxon>
        <taxon>Dikarya</taxon>
        <taxon>Basidiomycota</taxon>
        <taxon>Agaricomycotina</taxon>
        <taxon>Agaricomycetes</taxon>
        <taxon>Agaricomycetidae</taxon>
        <taxon>Agaricales</taxon>
        <taxon>Pleurotineae</taxon>
        <taxon>Pleurotaceae</taxon>
        <taxon>Hohenbuehelia</taxon>
    </lineage>
</organism>
<protein>
    <recommendedName>
        <fullName evidence="4">ER-bound oxygenase mpaB/mpaB'/Rubber oxygenase catalytic domain-containing protein</fullName>
    </recommendedName>
</protein>
<evidence type="ECO:0008006" key="4">
    <source>
        <dbReference type="Google" id="ProtNLM"/>
    </source>
</evidence>
<dbReference type="PANTHER" id="PTHR36124:SF1">
    <property type="entry name" value="ER-BOUND OXYGENASE MPAB_MPAB'_RUBBER OXYGENASE CATALYTIC DOMAIN-CONTAINING PROTEIN"/>
    <property type="match status" value="1"/>
</dbReference>
<name>A0ABR3IXW8_9AGAR</name>
<accession>A0ABR3IXW8</accession>
<evidence type="ECO:0000256" key="1">
    <source>
        <dbReference type="SAM" id="Phobius"/>
    </source>
</evidence>
<comment type="caution">
    <text evidence="2">The sequence shown here is derived from an EMBL/GenBank/DDBJ whole genome shotgun (WGS) entry which is preliminary data.</text>
</comment>
<dbReference type="EMBL" id="JASNQZ010000014">
    <property type="protein sequence ID" value="KAL0948214.1"/>
    <property type="molecule type" value="Genomic_DNA"/>
</dbReference>
<feature type="transmembrane region" description="Helical" evidence="1">
    <location>
        <begin position="20"/>
        <end position="37"/>
    </location>
</feature>
<evidence type="ECO:0000313" key="2">
    <source>
        <dbReference type="EMBL" id="KAL0948214.1"/>
    </source>
</evidence>
<dbReference type="PANTHER" id="PTHR36124">
    <property type="match status" value="1"/>
</dbReference>
<dbReference type="InterPro" id="IPR046366">
    <property type="entry name" value="MPAB"/>
</dbReference>
<keyword evidence="1" id="KW-0472">Membrane</keyword>
<proteinExistence type="predicted"/>
<dbReference type="Proteomes" id="UP001556367">
    <property type="component" value="Unassembled WGS sequence"/>
</dbReference>
<gene>
    <name evidence="2" type="ORF">HGRIS_010820</name>
</gene>
<evidence type="ECO:0000313" key="3">
    <source>
        <dbReference type="Proteomes" id="UP001556367"/>
    </source>
</evidence>